<proteinExistence type="predicted"/>
<dbReference type="EMBL" id="VVIW01000005">
    <property type="protein sequence ID" value="NHZ40646.1"/>
    <property type="molecule type" value="Genomic_DNA"/>
</dbReference>
<accession>A0ABX0M0J0</accession>
<organism evidence="1 2">
    <name type="scientific">Massilia aquatica</name>
    <dbReference type="NCBI Taxonomy" id="2609000"/>
    <lineage>
        <taxon>Bacteria</taxon>
        <taxon>Pseudomonadati</taxon>
        <taxon>Pseudomonadota</taxon>
        <taxon>Betaproteobacteria</taxon>
        <taxon>Burkholderiales</taxon>
        <taxon>Oxalobacteraceae</taxon>
        <taxon>Telluria group</taxon>
        <taxon>Massilia</taxon>
    </lineage>
</organism>
<protein>
    <submittedName>
        <fullName evidence="1">Uncharacterized protein</fullName>
    </submittedName>
</protein>
<evidence type="ECO:0000313" key="2">
    <source>
        <dbReference type="Proteomes" id="UP000819052"/>
    </source>
</evidence>
<name>A0ABX0M0J0_9BURK</name>
<evidence type="ECO:0000313" key="1">
    <source>
        <dbReference type="EMBL" id="NHZ40646.1"/>
    </source>
</evidence>
<comment type="caution">
    <text evidence="1">The sequence shown here is derived from an EMBL/GenBank/DDBJ whole genome shotgun (WGS) entry which is preliminary data.</text>
</comment>
<keyword evidence="2" id="KW-1185">Reference proteome</keyword>
<dbReference type="Proteomes" id="UP000819052">
    <property type="component" value="Unassembled WGS sequence"/>
</dbReference>
<sequence>MPEAIALVAGDCLYKLVPAGAVPGKYSAFFATADEMSMLKGMSFDQLCDRIGFPLESQQTRRFDIYEVTAKHAITVFASTIAGTTQNGYRQSGGGTQTMITNRSAFSVPVLIGTFPCA</sequence>
<dbReference type="RefSeq" id="WP_167076468.1">
    <property type="nucleotide sequence ID" value="NZ_VVIW01000005.1"/>
</dbReference>
<reference evidence="1 2" key="1">
    <citation type="submission" date="2019-09" db="EMBL/GenBank/DDBJ databases">
        <title>Taxonomy of Antarctic Massilia spp.: description of Massilia rubra sp. nov., Massilia aquatica sp. nov., Massilia mucilaginosa sp. nov., Massilia frigida sp. nov. isolated from streams, lakes and regoliths.</title>
        <authorList>
            <person name="Holochova P."/>
            <person name="Sedlacek I."/>
            <person name="Kralova S."/>
            <person name="Maslanova I."/>
            <person name="Busse H.-J."/>
            <person name="Stankova E."/>
            <person name="Vrbovska V."/>
            <person name="Kovarovic V."/>
            <person name="Bartak M."/>
            <person name="Svec P."/>
            <person name="Pantucek R."/>
        </authorList>
    </citation>
    <scope>NUCLEOTIDE SEQUENCE [LARGE SCALE GENOMIC DNA]</scope>
    <source>
        <strain evidence="1 2">CCM 8693</strain>
    </source>
</reference>
<gene>
    <name evidence="1" type="ORF">F1609_10845</name>
</gene>